<keyword evidence="13" id="KW-0175">Coiled coil</keyword>
<dbReference type="GO" id="GO:0005524">
    <property type="term" value="F:ATP binding"/>
    <property type="evidence" value="ECO:0007669"/>
    <property type="project" value="UniProtKB-KW"/>
</dbReference>
<dbReference type="GO" id="GO:0006935">
    <property type="term" value="P:chemotaxis"/>
    <property type="evidence" value="ECO:0007669"/>
    <property type="project" value="UniProtKB-KW"/>
</dbReference>
<dbReference type="PANTHER" id="PTHR43395:SF10">
    <property type="entry name" value="CHEMOTAXIS PROTEIN CHEA"/>
    <property type="match status" value="1"/>
</dbReference>
<evidence type="ECO:0000259" key="15">
    <source>
        <dbReference type="PROSITE" id="PS50109"/>
    </source>
</evidence>
<evidence type="ECO:0000256" key="3">
    <source>
        <dbReference type="ARBA" id="ARBA00021495"/>
    </source>
</evidence>
<dbReference type="CDD" id="cd00731">
    <property type="entry name" value="CheA_reg"/>
    <property type="match status" value="1"/>
</dbReference>
<dbReference type="PANTHER" id="PTHR43395">
    <property type="entry name" value="SENSOR HISTIDINE KINASE CHEA"/>
    <property type="match status" value="1"/>
</dbReference>
<comment type="catalytic activity">
    <reaction evidence="1">
        <text>ATP + protein L-histidine = ADP + protein N-phospho-L-histidine.</text>
        <dbReference type="EC" id="2.7.13.3"/>
    </reaction>
</comment>
<feature type="compositionally biased region" description="Polar residues" evidence="14">
    <location>
        <begin position="573"/>
        <end position="582"/>
    </location>
</feature>
<dbReference type="InterPro" id="IPR037006">
    <property type="entry name" value="CheA-like_homodim_sf"/>
</dbReference>
<dbReference type="Gene3D" id="3.30.565.10">
    <property type="entry name" value="Histidine kinase-like ATPase, C-terminal domain"/>
    <property type="match status" value="1"/>
</dbReference>
<proteinExistence type="predicted"/>
<feature type="region of interest" description="Disordered" evidence="14">
    <location>
        <begin position="627"/>
        <end position="721"/>
    </location>
</feature>
<dbReference type="InterPro" id="IPR036641">
    <property type="entry name" value="HPT_dom_sf"/>
</dbReference>
<dbReference type="Gene3D" id="1.10.287.560">
    <property type="entry name" value="Histidine kinase CheA-like, homodimeric domain"/>
    <property type="match status" value="1"/>
</dbReference>
<dbReference type="SMART" id="SM00260">
    <property type="entry name" value="CheW"/>
    <property type="match status" value="1"/>
</dbReference>
<evidence type="ECO:0000256" key="14">
    <source>
        <dbReference type="SAM" id="MobiDB-lite"/>
    </source>
</evidence>
<dbReference type="InterPro" id="IPR036061">
    <property type="entry name" value="CheW-like_dom_sf"/>
</dbReference>
<dbReference type="CDD" id="cd00088">
    <property type="entry name" value="HPT"/>
    <property type="match status" value="1"/>
</dbReference>
<dbReference type="GO" id="GO:0005737">
    <property type="term" value="C:cytoplasm"/>
    <property type="evidence" value="ECO:0007669"/>
    <property type="project" value="InterPro"/>
</dbReference>
<keyword evidence="10" id="KW-0902">Two-component regulatory system</keyword>
<feature type="domain" description="Histidine kinase" evidence="15">
    <location>
        <begin position="820"/>
        <end position="1029"/>
    </location>
</feature>
<evidence type="ECO:0000256" key="12">
    <source>
        <dbReference type="PROSITE-ProRule" id="PRU00110"/>
    </source>
</evidence>
<dbReference type="InterPro" id="IPR002545">
    <property type="entry name" value="CheW-lke_dom"/>
</dbReference>
<dbReference type="InterPro" id="IPR008207">
    <property type="entry name" value="Sig_transdc_His_kin_Hpt_dom"/>
</dbReference>
<dbReference type="CDD" id="cd16916">
    <property type="entry name" value="HATPase_CheA-like"/>
    <property type="match status" value="1"/>
</dbReference>
<keyword evidence="4" id="KW-0145">Chemotaxis</keyword>
<dbReference type="EMBL" id="CP159373">
    <property type="protein sequence ID" value="XCN72738.1"/>
    <property type="molecule type" value="Genomic_DNA"/>
</dbReference>
<dbReference type="PRINTS" id="PR00344">
    <property type="entry name" value="BCTRLSENSOR"/>
</dbReference>
<evidence type="ECO:0000256" key="13">
    <source>
        <dbReference type="SAM" id="Coils"/>
    </source>
</evidence>
<feature type="domain" description="HPt" evidence="17">
    <location>
        <begin position="1"/>
        <end position="106"/>
    </location>
</feature>
<dbReference type="SMART" id="SM00073">
    <property type="entry name" value="HPT"/>
    <property type="match status" value="1"/>
</dbReference>
<keyword evidence="7" id="KW-0547">Nucleotide-binding</keyword>
<dbReference type="SUPFAM" id="SSF55874">
    <property type="entry name" value="ATPase domain of HSP90 chaperone/DNA topoisomerase II/histidine kinase"/>
    <property type="match status" value="1"/>
</dbReference>
<feature type="modified residue" description="Phosphohistidine" evidence="12">
    <location>
        <position position="46"/>
    </location>
</feature>
<feature type="coiled-coil region" evidence="13">
    <location>
        <begin position="11"/>
        <end position="38"/>
    </location>
</feature>
<feature type="compositionally biased region" description="Acidic residues" evidence="14">
    <location>
        <begin position="323"/>
        <end position="336"/>
    </location>
</feature>
<dbReference type="EC" id="2.7.13.3" evidence="2"/>
<dbReference type="Gene3D" id="1.20.120.160">
    <property type="entry name" value="HPT domain"/>
    <property type="match status" value="2"/>
</dbReference>
<dbReference type="InterPro" id="IPR003594">
    <property type="entry name" value="HATPase_dom"/>
</dbReference>
<feature type="compositionally biased region" description="Basic and acidic residues" evidence="14">
    <location>
        <begin position="550"/>
        <end position="572"/>
    </location>
</feature>
<feature type="compositionally biased region" description="Polar residues" evidence="14">
    <location>
        <begin position="374"/>
        <end position="391"/>
    </location>
</feature>
<dbReference type="GO" id="GO:0000155">
    <property type="term" value="F:phosphorelay sensor kinase activity"/>
    <property type="evidence" value="ECO:0007669"/>
    <property type="project" value="InterPro"/>
</dbReference>
<evidence type="ECO:0000256" key="8">
    <source>
        <dbReference type="ARBA" id="ARBA00022777"/>
    </source>
</evidence>
<dbReference type="FunFam" id="3.30.565.10:FF:000016">
    <property type="entry name" value="Chemotaxis protein CheA, putative"/>
    <property type="match status" value="1"/>
</dbReference>
<evidence type="ECO:0000256" key="10">
    <source>
        <dbReference type="ARBA" id="ARBA00023012"/>
    </source>
</evidence>
<feature type="compositionally biased region" description="Basic and acidic residues" evidence="14">
    <location>
        <begin position="712"/>
        <end position="721"/>
    </location>
</feature>
<dbReference type="AlphaFoldDB" id="A0AAU8LU50"/>
<dbReference type="Pfam" id="PF02895">
    <property type="entry name" value="H-kinase_dim"/>
    <property type="match status" value="1"/>
</dbReference>
<evidence type="ECO:0000256" key="7">
    <source>
        <dbReference type="ARBA" id="ARBA00022741"/>
    </source>
</evidence>
<feature type="region of interest" description="Disordered" evidence="14">
    <location>
        <begin position="323"/>
        <end position="397"/>
    </location>
</feature>
<evidence type="ECO:0000256" key="1">
    <source>
        <dbReference type="ARBA" id="ARBA00000085"/>
    </source>
</evidence>
<sequence length="1193" mass="132829">MIDSSMLPDFIVEAAEHLEEMESSLLRLEQDYNDKEVLDEIFRSIHTIKGAAQFVGIERVSELSHKMENLLDLIRRSEITLNTAITDLLIAGKDRLTLLVDELERTQGEETEVADLVEQLRRIVEGDAEPEPVVDDAGGATESFEEEGLDEEPEGEQVGVLAEESMSDEYDEELYNIFLQQLKENIPFLYAQTVELSISVDKQDVLYRCSDSIKSLKSSANYMGYEKLTQHYSNWQHAIENAVEQLSSGKMPDLSFMQDYLDEIIRSFPQAMDGYSQDDVDALGSDIGEEKQDVASIDSALNSIFADEGPATATDELASMGDFDSDAEEDEEEENQGIDLDRALDSIFSDEFGGLEEEEEEEPDPLHLDDAPLVSTSTSEPVVYDNKSSQVDAGGETGVDTVPLEYELYDDEYDEELISIFLKKLQTDIEYIQARIAEYRVGGDKRTILENCHDAIGRLASSANYMEYGSLTDFCELWQGVVDGYLADIATGVDSDIAAGMQEFVDKIVGVYPQITGDNKPEELDEFDDEDVSENIFSVADESEAAPEDLQSKEKEIPVPPEPPRKKEEVQETKTVVAQTNNEQDDHSAGESGDKELFDKLSSALEVSEYAATTSPDSIDTVIEEIIEAPGTESRQGQDSKNDSGMDLSQLVDKVVNGGMGTSDSGAHLLDKVVASKEPEEEQEKVKEDSLDASEVAEEEVQKKSQGADTPAEEKPEEQHNEPVAVTKTVDFIKSEILKQEAEQEEKEATPTKKATVRSSIRVDADKIDYLMNQVGELVVSRAYFAQLVNEMRGLEQQLLESSGVTKGQLKPLHEFSFRLSEAGVHLGRVSNELQEGVMKVRMLPIDQLFKRYPRLVRDLVHNSDKDVKLVTKGEETELDKMVIESISDPLIHIIRNSVDHGIETIEERLRVGKPAQGILLLEAFHESDHIVLEITDDGKGIDTARIRKKALEKSLVRKEELERMSDQELTRLIMLPGFSTAEKATKTSGRGVGMDVVKKNIEKLNGTVEIVSEVGKGTRLRIKIPLTMAIIQALMVRVGQEKFTIPLTTVEETLRVFRHEISEIEGVDVIHLRENTMPIFQLSKIYNIDRQGLDEDKMFVVVVSTGTQELGIVVDELLGQEEVVIKPLADYLRVESGFGGATILGDGGISLILDIPELVKIAKENQVLKQEQRSLNFKRKKGSTASATQLIH</sequence>
<evidence type="ECO:0000259" key="17">
    <source>
        <dbReference type="PROSITE" id="PS50894"/>
    </source>
</evidence>
<evidence type="ECO:0000256" key="9">
    <source>
        <dbReference type="ARBA" id="ARBA00022840"/>
    </source>
</evidence>
<evidence type="ECO:0000259" key="16">
    <source>
        <dbReference type="PROSITE" id="PS50851"/>
    </source>
</evidence>
<dbReference type="SUPFAM" id="SSF47226">
    <property type="entry name" value="Histidine-containing phosphotransfer domain, HPT domain"/>
    <property type="match status" value="2"/>
</dbReference>
<keyword evidence="8" id="KW-0418">Kinase</keyword>
<dbReference type="SUPFAM" id="SSF47384">
    <property type="entry name" value="Homodimeric domain of signal transducing histidine kinase"/>
    <property type="match status" value="1"/>
</dbReference>
<feature type="region of interest" description="Disordered" evidence="14">
    <location>
        <begin position="128"/>
        <end position="157"/>
    </location>
</feature>
<dbReference type="KEGG" id="eaj:Q3M24_21000"/>
<evidence type="ECO:0000313" key="18">
    <source>
        <dbReference type="EMBL" id="XCN72738.1"/>
    </source>
</evidence>
<dbReference type="PROSITE" id="PS50894">
    <property type="entry name" value="HPT"/>
    <property type="match status" value="1"/>
</dbReference>
<reference evidence="18" key="2">
    <citation type="submission" date="2024-06" db="EMBL/GenBank/DDBJ databases">
        <authorList>
            <person name="Plum-Jensen L.E."/>
            <person name="Schramm A."/>
            <person name="Marshall I.P.G."/>
        </authorList>
    </citation>
    <scope>NUCLEOTIDE SEQUENCE</scope>
    <source>
        <strain evidence="18">Rat1</strain>
    </source>
</reference>
<evidence type="ECO:0000256" key="4">
    <source>
        <dbReference type="ARBA" id="ARBA00022500"/>
    </source>
</evidence>
<evidence type="ECO:0000256" key="5">
    <source>
        <dbReference type="ARBA" id="ARBA00022553"/>
    </source>
</evidence>
<comment type="function">
    <text evidence="11">Involved in the transmission of sensory signals from the chemoreceptors to the flagellar motors. CheA is autophosphorylated; it can transfer its phosphate group to either CheB or CheY.</text>
</comment>
<protein>
    <recommendedName>
        <fullName evidence="3">Chemotaxis protein CheA</fullName>
        <ecNumber evidence="2">2.7.13.3</ecNumber>
    </recommendedName>
</protein>
<dbReference type="SUPFAM" id="SSF50341">
    <property type="entry name" value="CheW-like"/>
    <property type="match status" value="1"/>
</dbReference>
<feature type="compositionally biased region" description="Basic and acidic residues" evidence="14">
    <location>
        <begin position="669"/>
        <end position="690"/>
    </location>
</feature>
<dbReference type="SMART" id="SM01231">
    <property type="entry name" value="H-kinase_dim"/>
    <property type="match status" value="1"/>
</dbReference>
<dbReference type="Pfam" id="PF01584">
    <property type="entry name" value="CheW"/>
    <property type="match status" value="1"/>
</dbReference>
<feature type="compositionally biased region" description="Basic and acidic residues" evidence="14">
    <location>
        <begin position="584"/>
        <end position="597"/>
    </location>
</feature>
<organism evidence="18">
    <name type="scientific">Candidatus Electrothrix aestuarii</name>
    <dbReference type="NCBI Taxonomy" id="3062594"/>
    <lineage>
        <taxon>Bacteria</taxon>
        <taxon>Pseudomonadati</taxon>
        <taxon>Thermodesulfobacteriota</taxon>
        <taxon>Desulfobulbia</taxon>
        <taxon>Desulfobulbales</taxon>
        <taxon>Desulfobulbaceae</taxon>
        <taxon>Candidatus Electrothrix</taxon>
    </lineage>
</organism>
<accession>A0AAU8LU50</accession>
<dbReference type="Pfam" id="PF01627">
    <property type="entry name" value="Hpt"/>
    <property type="match status" value="1"/>
</dbReference>
<gene>
    <name evidence="18" type="ORF">Q3M24_21000</name>
</gene>
<dbReference type="Gene3D" id="2.30.30.40">
    <property type="entry name" value="SH3 Domains"/>
    <property type="match status" value="1"/>
</dbReference>
<dbReference type="Pfam" id="PF02518">
    <property type="entry name" value="HATPase_c"/>
    <property type="match status" value="1"/>
</dbReference>
<feature type="region of interest" description="Disordered" evidence="14">
    <location>
        <begin position="541"/>
        <end position="597"/>
    </location>
</feature>
<dbReference type="InterPro" id="IPR036097">
    <property type="entry name" value="HisK_dim/P_sf"/>
</dbReference>
<name>A0AAU8LU50_9BACT</name>
<keyword evidence="6" id="KW-0808">Transferase</keyword>
<keyword evidence="9" id="KW-0067">ATP-binding</keyword>
<evidence type="ECO:0000256" key="6">
    <source>
        <dbReference type="ARBA" id="ARBA00022679"/>
    </source>
</evidence>
<feature type="compositionally biased region" description="Acidic residues" evidence="14">
    <location>
        <begin position="353"/>
        <end position="363"/>
    </location>
</feature>
<keyword evidence="5 12" id="KW-0597">Phosphoprotein</keyword>
<reference evidence="18" key="1">
    <citation type="journal article" date="2024" name="Syst. Appl. Microbiol.">
        <title>First single-strain enrichments of Electrothrix cable bacteria, description of E. aestuarii sp. nov. and E. rattekaaiensis sp. nov., and proposal of a cable bacteria taxonomy following the rules of the SeqCode.</title>
        <authorList>
            <person name="Plum-Jensen L.E."/>
            <person name="Schramm A."/>
            <person name="Marshall I.P.G."/>
        </authorList>
    </citation>
    <scope>NUCLEOTIDE SEQUENCE</scope>
    <source>
        <strain evidence="18">Rat1</strain>
    </source>
</reference>
<evidence type="ECO:0000256" key="2">
    <source>
        <dbReference type="ARBA" id="ARBA00012438"/>
    </source>
</evidence>
<evidence type="ECO:0000256" key="11">
    <source>
        <dbReference type="ARBA" id="ARBA00035100"/>
    </source>
</evidence>
<dbReference type="InterPro" id="IPR004358">
    <property type="entry name" value="Sig_transdc_His_kin-like_C"/>
</dbReference>
<dbReference type="InterPro" id="IPR051315">
    <property type="entry name" value="Bact_Chemotaxis_CheA"/>
</dbReference>
<dbReference type="InterPro" id="IPR036890">
    <property type="entry name" value="HATPase_C_sf"/>
</dbReference>
<dbReference type="InterPro" id="IPR005467">
    <property type="entry name" value="His_kinase_dom"/>
</dbReference>
<dbReference type="PROSITE" id="PS50851">
    <property type="entry name" value="CHEW"/>
    <property type="match status" value="1"/>
</dbReference>
<feature type="domain" description="CheW-like" evidence="16">
    <location>
        <begin position="1031"/>
        <end position="1165"/>
    </location>
</feature>
<dbReference type="InterPro" id="IPR004105">
    <property type="entry name" value="CheA-like_dim"/>
</dbReference>
<feature type="compositionally biased region" description="Acidic residues" evidence="14">
    <location>
        <begin position="143"/>
        <end position="155"/>
    </location>
</feature>
<dbReference type="SMART" id="SM00387">
    <property type="entry name" value="HATPase_c"/>
    <property type="match status" value="1"/>
</dbReference>
<dbReference type="PROSITE" id="PS50109">
    <property type="entry name" value="HIS_KIN"/>
    <property type="match status" value="1"/>
</dbReference>